<gene>
    <name evidence="1" type="ORF">COCCADRAFT_113220</name>
</gene>
<organism evidence="1 2">
    <name type="scientific">Cochliobolus carbonum (strain 26-R-13)</name>
    <name type="common">Maize leaf spot fungus</name>
    <name type="synonym">Bipolaris zeicola</name>
    <dbReference type="NCBI Taxonomy" id="930089"/>
    <lineage>
        <taxon>Eukaryota</taxon>
        <taxon>Fungi</taxon>
        <taxon>Dikarya</taxon>
        <taxon>Ascomycota</taxon>
        <taxon>Pezizomycotina</taxon>
        <taxon>Dothideomycetes</taxon>
        <taxon>Pleosporomycetidae</taxon>
        <taxon>Pleosporales</taxon>
        <taxon>Pleosporineae</taxon>
        <taxon>Pleosporaceae</taxon>
        <taxon>Bipolaris</taxon>
    </lineage>
</organism>
<dbReference type="AlphaFoldDB" id="W6XID7"/>
<dbReference type="GeneID" id="19144604"/>
<evidence type="ECO:0000313" key="2">
    <source>
        <dbReference type="Proteomes" id="UP000053841"/>
    </source>
</evidence>
<accession>W6XID7</accession>
<protein>
    <submittedName>
        <fullName evidence="1">Uncharacterized protein</fullName>
    </submittedName>
</protein>
<dbReference type="KEGG" id="bze:COCCADRAFT_113220"/>
<dbReference type="HOGENOM" id="CLU_3129664_0_0_1"/>
<keyword evidence="2" id="KW-1185">Reference proteome</keyword>
<proteinExistence type="predicted"/>
<name>W6XID7_COCC2</name>
<dbReference type="EMBL" id="KI965094">
    <property type="protein sequence ID" value="EUC26847.1"/>
    <property type="molecule type" value="Genomic_DNA"/>
</dbReference>
<feature type="non-terminal residue" evidence="1">
    <location>
        <position position="1"/>
    </location>
</feature>
<evidence type="ECO:0000313" key="1">
    <source>
        <dbReference type="EMBL" id="EUC26847.1"/>
    </source>
</evidence>
<dbReference type="RefSeq" id="XP_007718845.1">
    <property type="nucleotide sequence ID" value="XM_007720655.1"/>
</dbReference>
<sequence>LPALVWDRLPLFMLLSRLTAINLKRDLTGSKSPDPIIVLADRCVVYRCTW</sequence>
<reference evidence="1 2" key="1">
    <citation type="journal article" date="2013" name="PLoS Genet.">
        <title>Comparative genome structure, secondary metabolite, and effector coding capacity across Cochliobolus pathogens.</title>
        <authorList>
            <person name="Condon B.J."/>
            <person name="Leng Y."/>
            <person name="Wu D."/>
            <person name="Bushley K.E."/>
            <person name="Ohm R.A."/>
            <person name="Otillar R."/>
            <person name="Martin J."/>
            <person name="Schackwitz W."/>
            <person name="Grimwood J."/>
            <person name="MohdZainudin N."/>
            <person name="Xue C."/>
            <person name="Wang R."/>
            <person name="Manning V.A."/>
            <person name="Dhillon B."/>
            <person name="Tu Z.J."/>
            <person name="Steffenson B.J."/>
            <person name="Salamov A."/>
            <person name="Sun H."/>
            <person name="Lowry S."/>
            <person name="LaButti K."/>
            <person name="Han J."/>
            <person name="Copeland A."/>
            <person name="Lindquist E."/>
            <person name="Barry K."/>
            <person name="Schmutz J."/>
            <person name="Baker S.E."/>
            <person name="Ciuffetti L.M."/>
            <person name="Grigoriev I.V."/>
            <person name="Zhong S."/>
            <person name="Turgeon B.G."/>
        </authorList>
    </citation>
    <scope>NUCLEOTIDE SEQUENCE [LARGE SCALE GENOMIC DNA]</scope>
    <source>
        <strain evidence="1 2">26-R-13</strain>
    </source>
</reference>
<dbReference type="Proteomes" id="UP000053841">
    <property type="component" value="Unassembled WGS sequence"/>
</dbReference>